<comment type="subcellular location">
    <subcellularLocation>
        <location evidence="1">Virion</location>
    </subcellularLocation>
</comment>
<dbReference type="PROSITE" id="PS51192">
    <property type="entry name" value="HELICASE_ATP_BIND_1"/>
    <property type="match status" value="1"/>
</dbReference>
<evidence type="ECO:0000259" key="17">
    <source>
        <dbReference type="PROSITE" id="PS51194"/>
    </source>
</evidence>
<keyword evidence="19" id="KW-1185">Reference proteome</keyword>
<keyword evidence="10" id="KW-0946">Virion</keyword>
<evidence type="ECO:0000256" key="11">
    <source>
        <dbReference type="ARBA" id="ARBA00023163"/>
    </source>
</evidence>
<comment type="catalytic activity">
    <reaction evidence="15">
        <text>ATP + H2O = ADP + phosphate + H(+)</text>
        <dbReference type="Rhea" id="RHEA:13065"/>
        <dbReference type="ChEBI" id="CHEBI:15377"/>
        <dbReference type="ChEBI" id="CHEBI:15378"/>
        <dbReference type="ChEBI" id="CHEBI:30616"/>
        <dbReference type="ChEBI" id="CHEBI:43474"/>
        <dbReference type="ChEBI" id="CHEBI:456216"/>
        <dbReference type="EC" id="3.6.4.13"/>
    </reaction>
</comment>
<dbReference type="SMART" id="SM00487">
    <property type="entry name" value="DEXDc"/>
    <property type="match status" value="1"/>
</dbReference>
<comment type="function">
    <text evidence="12">NTP-dependent helicase that catalyzes unidirectional unwinding of 3'tailed duplex RNAs and plays an important role during transcription of early mRNAs, presumably by preventing R-loop formation behind the elongating RNA polymerase. Might also play a role in the export of newly synthesized mRNA chains out of the core into the cytoplasm. Required for replication and propagation of viral particles.</text>
</comment>
<name>A0A916KQ61_9POXV</name>
<proteinExistence type="inferred from homology"/>
<evidence type="ECO:0000256" key="15">
    <source>
        <dbReference type="ARBA" id="ARBA00047984"/>
    </source>
</evidence>
<dbReference type="PANTHER" id="PTHR18934:SF99">
    <property type="entry name" value="ATP-DEPENDENT RNA HELICASE DHX37-RELATED"/>
    <property type="match status" value="1"/>
</dbReference>
<dbReference type="Pfam" id="PF00271">
    <property type="entry name" value="Helicase_C"/>
    <property type="match status" value="1"/>
</dbReference>
<reference evidence="18 19" key="1">
    <citation type="journal article" date="2013" name="J. Virol.">
        <title>New Insights into the Evolution of Entomopoxvirinae from the Complete Genome Sequences of Four Entomopoxviruses Infecting Adoxophyes honmai, Choristoneura biennis, Choristoneura rosaceana, and Mythimna separata.</title>
        <authorList>
            <person name="Theze J."/>
            <person name="Takatsuka J."/>
            <person name="Li Z."/>
            <person name="Gallais J."/>
            <person name="Doucet D."/>
            <person name="Arif B."/>
            <person name="Nakai M."/>
            <person name="Herniou E.A."/>
        </authorList>
    </citation>
    <scope>NUCLEOTIDE SEQUENCE [LARGE SCALE GENOMIC DNA]</scope>
</reference>
<dbReference type="GO" id="GO:0005524">
    <property type="term" value="F:ATP binding"/>
    <property type="evidence" value="ECO:0007669"/>
    <property type="project" value="UniProtKB-KW"/>
</dbReference>
<evidence type="ECO:0000259" key="16">
    <source>
        <dbReference type="PROSITE" id="PS51192"/>
    </source>
</evidence>
<dbReference type="SMART" id="SM00490">
    <property type="entry name" value="HELICc"/>
    <property type="match status" value="1"/>
</dbReference>
<feature type="domain" description="Helicase ATP-binding" evidence="16">
    <location>
        <begin position="193"/>
        <end position="385"/>
    </location>
</feature>
<organism evidence="18 19">
    <name type="scientific">Mythimna separata entomopoxvirus 'L'</name>
    <dbReference type="NCBI Taxonomy" id="1293572"/>
    <lineage>
        <taxon>Viruses</taxon>
        <taxon>Varidnaviria</taxon>
        <taxon>Bamfordvirae</taxon>
        <taxon>Nucleocytoviricota</taxon>
        <taxon>Pokkesviricetes</taxon>
        <taxon>Chitovirales</taxon>
        <taxon>Poxviridae</taxon>
        <taxon>Entomopoxvirinae</taxon>
        <taxon>Betaentomopoxvirus</taxon>
        <taxon>Betaentomopoxvirus mseparata</taxon>
        <taxon>Mythimna separata entomopoxvirus</taxon>
    </lineage>
</organism>
<feature type="domain" description="Helicase C-terminal" evidence="17">
    <location>
        <begin position="404"/>
        <end position="568"/>
    </location>
</feature>
<dbReference type="InterPro" id="IPR027417">
    <property type="entry name" value="P-loop_NTPase"/>
</dbReference>
<dbReference type="GeneID" id="15613726"/>
<dbReference type="GO" id="GO:0044423">
    <property type="term" value="C:virion component"/>
    <property type="evidence" value="ECO:0007669"/>
    <property type="project" value="UniProtKB-KW"/>
</dbReference>
<evidence type="ECO:0000256" key="13">
    <source>
        <dbReference type="ARBA" id="ARBA00030963"/>
    </source>
</evidence>
<evidence type="ECO:0000256" key="4">
    <source>
        <dbReference type="ARBA" id="ARBA00012552"/>
    </source>
</evidence>
<dbReference type="PROSITE" id="PS51194">
    <property type="entry name" value="HELICASE_CTER"/>
    <property type="match status" value="1"/>
</dbReference>
<dbReference type="PROSITE" id="PS00690">
    <property type="entry name" value="DEAH_ATP_HELICASE"/>
    <property type="match status" value="1"/>
</dbReference>
<evidence type="ECO:0000256" key="10">
    <source>
        <dbReference type="ARBA" id="ARBA00022844"/>
    </source>
</evidence>
<dbReference type="OrthoDB" id="892at10239"/>
<evidence type="ECO:0000256" key="1">
    <source>
        <dbReference type="ARBA" id="ARBA00004328"/>
    </source>
</evidence>
<comment type="subunit">
    <text evidence="3">Monomer.</text>
</comment>
<accession>A0A916KQ61</accession>
<dbReference type="InterPro" id="IPR021892">
    <property type="entry name" value="NPH-II"/>
</dbReference>
<evidence type="ECO:0000256" key="14">
    <source>
        <dbReference type="ARBA" id="ARBA00031914"/>
    </source>
</evidence>
<dbReference type="PANTHER" id="PTHR18934">
    <property type="entry name" value="ATP-DEPENDENT RNA HELICASE"/>
    <property type="match status" value="1"/>
</dbReference>
<dbReference type="SUPFAM" id="SSF52540">
    <property type="entry name" value="P-loop containing nucleoside triphosphate hydrolases"/>
    <property type="match status" value="1"/>
</dbReference>
<evidence type="ECO:0000256" key="5">
    <source>
        <dbReference type="ARBA" id="ARBA00017851"/>
    </source>
</evidence>
<evidence type="ECO:0000313" key="18">
    <source>
        <dbReference type="EMBL" id="CCU56302.1"/>
    </source>
</evidence>
<sequence length="714" mass="84540">MQDIKNMYDFKKYTLFPDLHGKYNYISNLLFPNNVNIFQSYIDFEYVKKYPYNFLIVLYPVYKLYWKNTYICYNQNTNTIYLGNQEKYITSIELINDYLLNGIEYKNDELYIISNGVKITYSAYAYSTILYKSSIRLGDLNIDQILGIVESANKLGILSNNIRTKFNETENILFRYTESNLKSIQVDVQLKIFDLFITRSDSIVSGGTGIGKTSIIPKIIWWFNFLFDGYSIFNNKINNLQIYDFIFDINIIEKNTLLSLPRKAIINSTATNYIKSLGYENILNSPIIIKYKDIKLSKEYYNSKPRFSTNLLISVNRLTVNNLKSSSTVIIDEIHEHDRYADISIAISYKLKKKFNIRNIILISATIEYEIDNITRFFKNKITQVYIPGFTLYPITEIENTTDEISDILLKYTPNVGYSVIIFCESVNKIKSTIEQLKLNINDPLYKFYEIHGKILDVNKIIYYIETNKKYIHVIVSTNYLESSITISNAKLVIDNGKEYRKEFIDGKVSYITVSMYKQRKGRVGRVSKGTYVRTYTLDKLNSNFKHINYQYLWDYIIIFKYYGLDVKNDYFVIPDDLNRVNNTIYYMKSIGIDIDKDIYKIYRIFNKYEINMLEYFIIYLYGSNEEIFLLSTYDKNAIEIPYKLYNIYIKMNVKLKLTRFKKFNTFFCIFTFINKVYDGPQNFRFNTIDNDIVQDSKKFFYLKSENPLVIMSE</sequence>
<dbReference type="GO" id="GO:0017111">
    <property type="term" value="F:ribonucleoside triphosphate phosphatase activity"/>
    <property type="evidence" value="ECO:0007669"/>
    <property type="project" value="InterPro"/>
</dbReference>
<keyword evidence="6" id="KW-0547">Nucleotide-binding</keyword>
<dbReference type="RefSeq" id="YP_008003621.1">
    <property type="nucleotide sequence ID" value="NC_021246.1"/>
</dbReference>
<dbReference type="GO" id="GO:0003723">
    <property type="term" value="F:RNA binding"/>
    <property type="evidence" value="ECO:0007669"/>
    <property type="project" value="TreeGrafter"/>
</dbReference>
<evidence type="ECO:0000256" key="2">
    <source>
        <dbReference type="ARBA" id="ARBA00008792"/>
    </source>
</evidence>
<dbReference type="InterPro" id="IPR011545">
    <property type="entry name" value="DEAD/DEAH_box_helicase_dom"/>
</dbReference>
<dbReference type="InterPro" id="IPR014001">
    <property type="entry name" value="Helicase_ATP-bd"/>
</dbReference>
<dbReference type="Gene3D" id="3.40.50.300">
    <property type="entry name" value="P-loop containing nucleotide triphosphate hydrolases"/>
    <property type="match status" value="2"/>
</dbReference>
<protein>
    <recommendedName>
        <fullName evidence="5">RNA helicase NPH-II</fullName>
        <ecNumber evidence="4">3.6.4.13</ecNumber>
    </recommendedName>
    <alternativeName>
        <fullName evidence="14">Nucleoside triphosphatase II</fullName>
    </alternativeName>
    <alternativeName>
        <fullName evidence="13">Nucleoside triphosphate phosphohydrolase II</fullName>
    </alternativeName>
</protein>
<dbReference type="Pfam" id="PF00270">
    <property type="entry name" value="DEAD"/>
    <property type="match status" value="1"/>
</dbReference>
<dbReference type="GO" id="GO:0003724">
    <property type="term" value="F:RNA helicase activity"/>
    <property type="evidence" value="ECO:0007669"/>
    <property type="project" value="UniProtKB-EC"/>
</dbReference>
<dbReference type="Proteomes" id="UP000792671">
    <property type="component" value="Genome"/>
</dbReference>
<comment type="similarity">
    <text evidence="2">Belongs to the DEAD box helicase family. DEAH subfamily.</text>
</comment>
<evidence type="ECO:0000313" key="19">
    <source>
        <dbReference type="Proteomes" id="UP000792671"/>
    </source>
</evidence>
<dbReference type="KEGG" id="vg:15613726"/>
<dbReference type="EC" id="3.6.4.13" evidence="4"/>
<evidence type="ECO:0000256" key="8">
    <source>
        <dbReference type="ARBA" id="ARBA00022806"/>
    </source>
</evidence>
<keyword evidence="11" id="KW-0804">Transcription</keyword>
<keyword evidence="7" id="KW-0378">Hydrolase</keyword>
<evidence type="ECO:0000256" key="6">
    <source>
        <dbReference type="ARBA" id="ARBA00022741"/>
    </source>
</evidence>
<keyword evidence="9" id="KW-0067">ATP-binding</keyword>
<keyword evidence="8 18" id="KW-0347">Helicase</keyword>
<dbReference type="Pfam" id="PF12011">
    <property type="entry name" value="NPH-II"/>
    <property type="match status" value="1"/>
</dbReference>
<dbReference type="InterPro" id="IPR001650">
    <property type="entry name" value="Helicase_C-like"/>
</dbReference>
<gene>
    <name evidence="18" type="ORF">MYSEV_104</name>
</gene>
<evidence type="ECO:0000256" key="7">
    <source>
        <dbReference type="ARBA" id="ARBA00022801"/>
    </source>
</evidence>
<evidence type="ECO:0000256" key="12">
    <source>
        <dbReference type="ARBA" id="ARBA00025677"/>
    </source>
</evidence>
<evidence type="ECO:0000256" key="3">
    <source>
        <dbReference type="ARBA" id="ARBA00011245"/>
    </source>
</evidence>
<evidence type="ECO:0000256" key="9">
    <source>
        <dbReference type="ARBA" id="ARBA00022840"/>
    </source>
</evidence>
<dbReference type="EMBL" id="HF679134">
    <property type="protein sequence ID" value="CCU56302.1"/>
    <property type="molecule type" value="Genomic_DNA"/>
</dbReference>
<dbReference type="InterPro" id="IPR002464">
    <property type="entry name" value="DNA/RNA_helicase_DEAH_CS"/>
</dbReference>